<gene>
    <name evidence="2" type="ORF">LTR09_006850</name>
</gene>
<proteinExistence type="predicted"/>
<name>A0AAJ0DDQ8_9PEZI</name>
<feature type="region of interest" description="Disordered" evidence="1">
    <location>
        <begin position="70"/>
        <end position="217"/>
    </location>
</feature>
<protein>
    <submittedName>
        <fullName evidence="2">Uncharacterized protein</fullName>
    </submittedName>
</protein>
<dbReference type="AlphaFoldDB" id="A0AAJ0DDQ8"/>
<feature type="compositionally biased region" description="Low complexity" evidence="1">
    <location>
        <begin position="141"/>
        <end position="155"/>
    </location>
</feature>
<organism evidence="2 3">
    <name type="scientific">Extremus antarcticus</name>
    <dbReference type="NCBI Taxonomy" id="702011"/>
    <lineage>
        <taxon>Eukaryota</taxon>
        <taxon>Fungi</taxon>
        <taxon>Dikarya</taxon>
        <taxon>Ascomycota</taxon>
        <taxon>Pezizomycotina</taxon>
        <taxon>Dothideomycetes</taxon>
        <taxon>Dothideomycetidae</taxon>
        <taxon>Mycosphaerellales</taxon>
        <taxon>Extremaceae</taxon>
        <taxon>Extremus</taxon>
    </lineage>
</organism>
<dbReference type="Proteomes" id="UP001271007">
    <property type="component" value="Unassembled WGS sequence"/>
</dbReference>
<feature type="compositionally biased region" description="Gly residues" evidence="1">
    <location>
        <begin position="156"/>
        <end position="168"/>
    </location>
</feature>
<feature type="compositionally biased region" description="Polar residues" evidence="1">
    <location>
        <begin position="185"/>
        <end position="201"/>
    </location>
</feature>
<feature type="compositionally biased region" description="Basic and acidic residues" evidence="1">
    <location>
        <begin position="169"/>
        <end position="180"/>
    </location>
</feature>
<sequence length="217" mass="23542">MEKRSAGTKIGDWFRYILSCCDRDEEEAERPPLQISGPTNFRREEIRLPGLDEEQQRFLREKAQHDAQKLYAHLQPLRSSPSGHFASPSNAAANPTRQPANLLPSYEDFTTPRPPSGASPASPWGQGGRVMEGLKRHSRKLSNSLSNSVSKPLGSAGLGGGFLGGGEGLGREDSKYEMRALMEPSRSTSQAKLSHDSYGSSESERAAGRGAVGGVKF</sequence>
<keyword evidence="3" id="KW-1185">Reference proteome</keyword>
<accession>A0AAJ0DDQ8</accession>
<evidence type="ECO:0000313" key="2">
    <source>
        <dbReference type="EMBL" id="KAK3051896.1"/>
    </source>
</evidence>
<comment type="caution">
    <text evidence="2">The sequence shown here is derived from an EMBL/GenBank/DDBJ whole genome shotgun (WGS) entry which is preliminary data.</text>
</comment>
<evidence type="ECO:0000256" key="1">
    <source>
        <dbReference type="SAM" id="MobiDB-lite"/>
    </source>
</evidence>
<dbReference type="EMBL" id="JAWDJX010000023">
    <property type="protein sequence ID" value="KAK3051896.1"/>
    <property type="molecule type" value="Genomic_DNA"/>
</dbReference>
<evidence type="ECO:0000313" key="3">
    <source>
        <dbReference type="Proteomes" id="UP001271007"/>
    </source>
</evidence>
<feature type="compositionally biased region" description="Polar residues" evidence="1">
    <location>
        <begin position="77"/>
        <end position="99"/>
    </location>
</feature>
<reference evidence="2" key="1">
    <citation type="submission" date="2023-04" db="EMBL/GenBank/DDBJ databases">
        <title>Black Yeasts Isolated from many extreme environments.</title>
        <authorList>
            <person name="Coleine C."/>
            <person name="Stajich J.E."/>
            <person name="Selbmann L."/>
        </authorList>
    </citation>
    <scope>NUCLEOTIDE SEQUENCE</scope>
    <source>
        <strain evidence="2">CCFEE 5312</strain>
    </source>
</reference>